<organism evidence="1 2">
    <name type="scientific">Candidatus Uhrbacteria bacterium CG10_big_fil_rev_8_21_14_0_10_48_16</name>
    <dbReference type="NCBI Taxonomy" id="1975038"/>
    <lineage>
        <taxon>Bacteria</taxon>
        <taxon>Candidatus Uhriibacteriota</taxon>
    </lineage>
</organism>
<dbReference type="AlphaFoldDB" id="A0A2M8LH74"/>
<dbReference type="EMBL" id="PFEU01000012">
    <property type="protein sequence ID" value="PJE76782.1"/>
    <property type="molecule type" value="Genomic_DNA"/>
</dbReference>
<sequence>MSNPSREDYVKTQLRFAEAWASAEWEIEYGQPQRARETARAWVGIIELMVMGSSKSYTHACNTPYQPPRTAVLPAAPEISLSEMALSVTYLPAGAPFRFYQDHVEEIEKFLEGFIVADVPGEQCTRQTVFPEDRVLISWHTQCPPLFDDGKYPVLFNVFLLSPDGKEHETSRVTTRIVAAFPSEEGATVWVKTRVAELQASHDYNHAQQCLNKTCARRGHTYEPRYDED</sequence>
<reference evidence="2" key="1">
    <citation type="submission" date="2017-09" db="EMBL/GenBank/DDBJ databases">
        <title>Depth-based differentiation of microbial function through sediment-hosted aquifers and enrichment of novel symbionts in the deep terrestrial subsurface.</title>
        <authorList>
            <person name="Probst A.J."/>
            <person name="Ladd B."/>
            <person name="Jarett J.K."/>
            <person name="Geller-Mcgrath D.E."/>
            <person name="Sieber C.M.K."/>
            <person name="Emerson J.B."/>
            <person name="Anantharaman K."/>
            <person name="Thomas B.C."/>
            <person name="Malmstrom R."/>
            <person name="Stieglmeier M."/>
            <person name="Klingl A."/>
            <person name="Woyke T."/>
            <person name="Ryan C.M."/>
            <person name="Banfield J.F."/>
        </authorList>
    </citation>
    <scope>NUCLEOTIDE SEQUENCE [LARGE SCALE GENOMIC DNA]</scope>
</reference>
<gene>
    <name evidence="1" type="ORF">COV05_02755</name>
</gene>
<dbReference type="Proteomes" id="UP000231436">
    <property type="component" value="Unassembled WGS sequence"/>
</dbReference>
<protein>
    <submittedName>
        <fullName evidence="1">Uncharacterized protein</fullName>
    </submittedName>
</protein>
<comment type="caution">
    <text evidence="1">The sequence shown here is derived from an EMBL/GenBank/DDBJ whole genome shotgun (WGS) entry which is preliminary data.</text>
</comment>
<evidence type="ECO:0000313" key="2">
    <source>
        <dbReference type="Proteomes" id="UP000231436"/>
    </source>
</evidence>
<accession>A0A2M8LH74</accession>
<evidence type="ECO:0000313" key="1">
    <source>
        <dbReference type="EMBL" id="PJE76782.1"/>
    </source>
</evidence>
<name>A0A2M8LH74_9BACT</name>
<proteinExistence type="predicted"/>